<keyword evidence="11" id="KW-0479">Metal-binding</keyword>
<proteinExistence type="inferred from homology"/>
<dbReference type="InterPro" id="IPR027417">
    <property type="entry name" value="P-loop_NTPase"/>
</dbReference>
<dbReference type="Gene3D" id="3.40.50.300">
    <property type="entry name" value="P-loop containing nucleotide triphosphate hydrolases"/>
    <property type="match status" value="1"/>
</dbReference>
<keyword evidence="8" id="KW-0653">Protein transport</keyword>
<protein>
    <submittedName>
        <fullName evidence="13">Uncharacterized protein</fullName>
    </submittedName>
</protein>
<dbReference type="GO" id="GO:0016192">
    <property type="term" value="P:vesicle-mediated transport"/>
    <property type="evidence" value="ECO:0007669"/>
    <property type="project" value="UniProtKB-KW"/>
</dbReference>
<keyword evidence="5 12" id="KW-0547">Nucleotide-binding</keyword>
<evidence type="ECO:0000256" key="2">
    <source>
        <dbReference type="ARBA" id="ARBA00004555"/>
    </source>
</evidence>
<dbReference type="GO" id="GO:0005783">
    <property type="term" value="C:endoplasmic reticulum"/>
    <property type="evidence" value="ECO:0007669"/>
    <property type="project" value="UniProtKB-SubCell"/>
</dbReference>
<evidence type="ECO:0000256" key="4">
    <source>
        <dbReference type="ARBA" id="ARBA00022448"/>
    </source>
</evidence>
<evidence type="ECO:0000256" key="10">
    <source>
        <dbReference type="ARBA" id="ARBA00023134"/>
    </source>
</evidence>
<dbReference type="InterPro" id="IPR006687">
    <property type="entry name" value="Small_GTPase_SAR1"/>
</dbReference>
<evidence type="ECO:0000256" key="1">
    <source>
        <dbReference type="ARBA" id="ARBA00004240"/>
    </source>
</evidence>
<evidence type="ECO:0000256" key="8">
    <source>
        <dbReference type="ARBA" id="ARBA00022927"/>
    </source>
</evidence>
<feature type="binding site" evidence="11">
    <location>
        <position position="24"/>
    </location>
    <ligand>
        <name>Mg(2+)</name>
        <dbReference type="ChEBI" id="CHEBI:18420"/>
    </ligand>
</feature>
<keyword evidence="4" id="KW-0813">Transport</keyword>
<dbReference type="Proteomes" id="UP001314170">
    <property type="component" value="Unassembled WGS sequence"/>
</dbReference>
<evidence type="ECO:0000256" key="11">
    <source>
        <dbReference type="PIRSR" id="PIRSR606687-1"/>
    </source>
</evidence>
<dbReference type="InterPro" id="IPR006689">
    <property type="entry name" value="Small_GTPase_ARF/SAR"/>
</dbReference>
<accession>A0AAV1QPG7</accession>
<feature type="binding site" evidence="12">
    <location>
        <position position="30"/>
    </location>
    <ligand>
        <name>GTP</name>
        <dbReference type="ChEBI" id="CHEBI:37565"/>
    </ligand>
</feature>
<dbReference type="GO" id="GO:0005794">
    <property type="term" value="C:Golgi apparatus"/>
    <property type="evidence" value="ECO:0007669"/>
    <property type="project" value="UniProtKB-SubCell"/>
</dbReference>
<dbReference type="SUPFAM" id="SSF52540">
    <property type="entry name" value="P-loop containing nucleoside triphosphate hydrolases"/>
    <property type="match status" value="1"/>
</dbReference>
<name>A0AAV1QPG7_9ROSI</name>
<dbReference type="GO" id="GO:0003924">
    <property type="term" value="F:GTPase activity"/>
    <property type="evidence" value="ECO:0007669"/>
    <property type="project" value="InterPro"/>
</dbReference>
<keyword evidence="10" id="KW-0342">GTP-binding</keyword>
<feature type="binding site" evidence="12">
    <location>
        <position position="29"/>
    </location>
    <ligand>
        <name>GTP</name>
        <dbReference type="ChEBI" id="CHEBI:37565"/>
    </ligand>
</feature>
<dbReference type="GO" id="GO:0046872">
    <property type="term" value="F:metal ion binding"/>
    <property type="evidence" value="ECO:0007669"/>
    <property type="project" value="UniProtKB-KW"/>
</dbReference>
<dbReference type="GO" id="GO:0006886">
    <property type="term" value="P:intracellular protein transport"/>
    <property type="evidence" value="ECO:0007669"/>
    <property type="project" value="InterPro"/>
</dbReference>
<evidence type="ECO:0000256" key="12">
    <source>
        <dbReference type="PIRSR" id="PIRSR606687-2"/>
    </source>
</evidence>
<dbReference type="Pfam" id="PF00025">
    <property type="entry name" value="Arf"/>
    <property type="match status" value="1"/>
</dbReference>
<sequence length="118" mass="13099">MDDDWFSNTWPVAKGGKSIVLGLDNAGRTTLLRMQKDDQTLGQHQPTKAQHPTSEELYIGKIKLRNTTPMLSFPRGRNVSVGQNDNDRALLDTYFSQQIGACCDSSKGHQPGPIAERQ</sequence>
<dbReference type="PANTHER" id="PTHR45684">
    <property type="entry name" value="RE74312P"/>
    <property type="match status" value="1"/>
</dbReference>
<keyword evidence="7" id="KW-0931">ER-Golgi transport</keyword>
<evidence type="ECO:0000256" key="5">
    <source>
        <dbReference type="ARBA" id="ARBA00022741"/>
    </source>
</evidence>
<dbReference type="GO" id="GO:0005525">
    <property type="term" value="F:GTP binding"/>
    <property type="evidence" value="ECO:0007669"/>
    <property type="project" value="UniProtKB-KW"/>
</dbReference>
<feature type="binding site" evidence="12">
    <location>
        <position position="25"/>
    </location>
    <ligand>
        <name>GTP</name>
        <dbReference type="ChEBI" id="CHEBI:37565"/>
    </ligand>
</feature>
<evidence type="ECO:0000256" key="9">
    <source>
        <dbReference type="ARBA" id="ARBA00023034"/>
    </source>
</evidence>
<dbReference type="AlphaFoldDB" id="A0AAV1QPG7"/>
<evidence type="ECO:0000256" key="3">
    <source>
        <dbReference type="ARBA" id="ARBA00007507"/>
    </source>
</evidence>
<organism evidence="13 14">
    <name type="scientific">Dovyalis caffra</name>
    <dbReference type="NCBI Taxonomy" id="77055"/>
    <lineage>
        <taxon>Eukaryota</taxon>
        <taxon>Viridiplantae</taxon>
        <taxon>Streptophyta</taxon>
        <taxon>Embryophyta</taxon>
        <taxon>Tracheophyta</taxon>
        <taxon>Spermatophyta</taxon>
        <taxon>Magnoliopsida</taxon>
        <taxon>eudicotyledons</taxon>
        <taxon>Gunneridae</taxon>
        <taxon>Pentapetalae</taxon>
        <taxon>rosids</taxon>
        <taxon>fabids</taxon>
        <taxon>Malpighiales</taxon>
        <taxon>Salicaceae</taxon>
        <taxon>Flacourtieae</taxon>
        <taxon>Dovyalis</taxon>
    </lineage>
</organism>
<evidence type="ECO:0000256" key="6">
    <source>
        <dbReference type="ARBA" id="ARBA00022824"/>
    </source>
</evidence>
<gene>
    <name evidence="13" type="ORF">DCAF_LOCUS276</name>
</gene>
<evidence type="ECO:0000256" key="7">
    <source>
        <dbReference type="ARBA" id="ARBA00022892"/>
    </source>
</evidence>
<keyword evidence="14" id="KW-1185">Reference proteome</keyword>
<comment type="caution">
    <text evidence="13">The sequence shown here is derived from an EMBL/GenBank/DDBJ whole genome shotgun (WGS) entry which is preliminary data.</text>
</comment>
<comment type="similarity">
    <text evidence="3">Belongs to the small GTPase superfamily. SAR1 family.</text>
</comment>
<dbReference type="EMBL" id="CAWUPB010000027">
    <property type="protein sequence ID" value="CAK7322665.1"/>
    <property type="molecule type" value="Genomic_DNA"/>
</dbReference>
<keyword evidence="9" id="KW-0333">Golgi apparatus</keyword>
<evidence type="ECO:0000313" key="13">
    <source>
        <dbReference type="EMBL" id="CAK7322665.1"/>
    </source>
</evidence>
<comment type="subcellular location">
    <subcellularLocation>
        <location evidence="1">Endoplasmic reticulum</location>
    </subcellularLocation>
    <subcellularLocation>
        <location evidence="2">Golgi apparatus</location>
    </subcellularLocation>
</comment>
<keyword evidence="11" id="KW-0460">Magnesium</keyword>
<reference evidence="13 14" key="1">
    <citation type="submission" date="2024-01" db="EMBL/GenBank/DDBJ databases">
        <authorList>
            <person name="Waweru B."/>
        </authorList>
    </citation>
    <scope>NUCLEOTIDE SEQUENCE [LARGE SCALE GENOMIC DNA]</scope>
</reference>
<keyword evidence="6" id="KW-0256">Endoplasmic reticulum</keyword>
<feature type="binding site" evidence="12">
    <location>
        <position position="27"/>
    </location>
    <ligand>
        <name>GTP</name>
        <dbReference type="ChEBI" id="CHEBI:37565"/>
    </ligand>
</feature>
<evidence type="ECO:0000313" key="14">
    <source>
        <dbReference type="Proteomes" id="UP001314170"/>
    </source>
</evidence>